<keyword evidence="1" id="KW-0812">Transmembrane</keyword>
<evidence type="ECO:0000256" key="1">
    <source>
        <dbReference type="SAM" id="Phobius"/>
    </source>
</evidence>
<dbReference type="EMBL" id="VLLI01000021">
    <property type="protein sequence ID" value="TWI94195.1"/>
    <property type="molecule type" value="Genomic_DNA"/>
</dbReference>
<protein>
    <submittedName>
        <fullName evidence="2">Uncharacterized protein</fullName>
    </submittedName>
</protein>
<reference evidence="2 3" key="1">
    <citation type="submission" date="2019-07" db="EMBL/GenBank/DDBJ databases">
        <title>Genomic Encyclopedia of Archaeal and Bacterial Type Strains, Phase II (KMG-II): from individual species to whole genera.</title>
        <authorList>
            <person name="Goeker M."/>
        </authorList>
    </citation>
    <scope>NUCLEOTIDE SEQUENCE [LARGE SCALE GENOMIC DNA]</scope>
    <source>
        <strain evidence="2 3">ATCC BAA-1854</strain>
    </source>
</reference>
<dbReference type="Proteomes" id="UP000317010">
    <property type="component" value="Unassembled WGS sequence"/>
</dbReference>
<keyword evidence="1" id="KW-1133">Transmembrane helix</keyword>
<keyword evidence="3" id="KW-1185">Reference proteome</keyword>
<feature type="transmembrane region" description="Helical" evidence="1">
    <location>
        <begin position="94"/>
        <end position="119"/>
    </location>
</feature>
<sequence length="167" mass="19331">MILRHEMDYKKRPIMTNYDIESKDFSLSPLGLHLLRNKFNYKTINLADVDKAYFTRAPETKNVALALLIGVVFVVFAIYSAICVYDDFHDPLAYHIYIESIMLPVFPLLAGSYCIYIAVKKIPLLIIELKNKKYKLSVVDVINTGQLYELESYLKEKLNARFYTGSM</sequence>
<evidence type="ECO:0000313" key="2">
    <source>
        <dbReference type="EMBL" id="TWI94195.1"/>
    </source>
</evidence>
<dbReference type="AlphaFoldDB" id="A0A562TKW5"/>
<keyword evidence="1" id="KW-0472">Membrane</keyword>
<feature type="transmembrane region" description="Helical" evidence="1">
    <location>
        <begin position="63"/>
        <end position="82"/>
    </location>
</feature>
<accession>A0A562TKW5</accession>
<name>A0A562TKW5_9SPHI</name>
<dbReference type="OrthoDB" id="983148at2"/>
<organism evidence="2 3">
    <name type="scientific">Mucilaginibacter frigoritolerans</name>
    <dbReference type="NCBI Taxonomy" id="652788"/>
    <lineage>
        <taxon>Bacteria</taxon>
        <taxon>Pseudomonadati</taxon>
        <taxon>Bacteroidota</taxon>
        <taxon>Sphingobacteriia</taxon>
        <taxon>Sphingobacteriales</taxon>
        <taxon>Sphingobacteriaceae</taxon>
        <taxon>Mucilaginibacter</taxon>
    </lineage>
</organism>
<comment type="caution">
    <text evidence="2">The sequence shown here is derived from an EMBL/GenBank/DDBJ whole genome shotgun (WGS) entry which is preliminary data.</text>
</comment>
<dbReference type="RefSeq" id="WP_144916679.1">
    <property type="nucleotide sequence ID" value="NZ_VLLI01000021.1"/>
</dbReference>
<proteinExistence type="predicted"/>
<evidence type="ECO:0000313" key="3">
    <source>
        <dbReference type="Proteomes" id="UP000317010"/>
    </source>
</evidence>
<gene>
    <name evidence="2" type="ORF">JN11_04801</name>
</gene>